<dbReference type="EMBL" id="CP059252">
    <property type="protein sequence ID" value="QLL34219.1"/>
    <property type="molecule type" value="Genomic_DNA"/>
</dbReference>
<feature type="region of interest" description="Disordered" evidence="12">
    <location>
        <begin position="939"/>
        <end position="994"/>
    </location>
</feature>
<keyword evidence="11" id="KW-0539">Nucleus</keyword>
<feature type="compositionally biased region" description="Polar residues" evidence="12">
    <location>
        <begin position="568"/>
        <end position="587"/>
    </location>
</feature>
<evidence type="ECO:0000256" key="9">
    <source>
        <dbReference type="ARBA" id="ARBA00023010"/>
    </source>
</evidence>
<feature type="region of interest" description="Disordered" evidence="12">
    <location>
        <begin position="268"/>
        <end position="467"/>
    </location>
</feature>
<feature type="region of interest" description="Disordered" evidence="12">
    <location>
        <begin position="685"/>
        <end position="709"/>
    </location>
</feature>
<dbReference type="PANTHER" id="PTHR23198">
    <property type="entry name" value="NUCLEOPORIN"/>
    <property type="match status" value="1"/>
</dbReference>
<feature type="region of interest" description="Disordered" evidence="12">
    <location>
        <begin position="1"/>
        <end position="94"/>
    </location>
</feature>
<organism evidence="14 15">
    <name type="scientific">Torulaspora globosa</name>
    <dbReference type="NCBI Taxonomy" id="48254"/>
    <lineage>
        <taxon>Eukaryota</taxon>
        <taxon>Fungi</taxon>
        <taxon>Dikarya</taxon>
        <taxon>Ascomycota</taxon>
        <taxon>Saccharomycotina</taxon>
        <taxon>Saccharomycetes</taxon>
        <taxon>Saccharomycetales</taxon>
        <taxon>Saccharomycetaceae</taxon>
        <taxon>Torulaspora</taxon>
    </lineage>
</organism>
<gene>
    <name evidence="14" type="ORF">HG536_0G00760</name>
</gene>
<dbReference type="GeneID" id="59327460"/>
<dbReference type="Gene3D" id="3.30.1610.10">
    <property type="entry name" value="Peptidase S59, nucleoporin"/>
    <property type="match status" value="1"/>
</dbReference>
<feature type="compositionally biased region" description="Basic residues" evidence="12">
    <location>
        <begin position="973"/>
        <end position="982"/>
    </location>
</feature>
<feature type="compositionally biased region" description="Polar residues" evidence="12">
    <location>
        <begin position="338"/>
        <end position="372"/>
    </location>
</feature>
<evidence type="ECO:0000256" key="7">
    <source>
        <dbReference type="ARBA" id="ARBA00022816"/>
    </source>
</evidence>
<dbReference type="GO" id="GO:0008139">
    <property type="term" value="F:nuclear localization sequence binding"/>
    <property type="evidence" value="ECO:0007669"/>
    <property type="project" value="TreeGrafter"/>
</dbReference>
<dbReference type="FunFam" id="1.10.10.2360:FF:000001">
    <property type="entry name" value="Nuclear pore complex protein Nup98-Nup96"/>
    <property type="match status" value="1"/>
</dbReference>
<protein>
    <recommendedName>
        <fullName evidence="13">Peptidase S59 domain-containing protein</fullName>
    </recommendedName>
</protein>
<dbReference type="SUPFAM" id="SSF82215">
    <property type="entry name" value="C-terminal autoproteolytic domain of nucleoporin nup98"/>
    <property type="match status" value="1"/>
</dbReference>
<feature type="compositionally biased region" description="Low complexity" evidence="12">
    <location>
        <begin position="236"/>
        <end position="249"/>
    </location>
</feature>
<feature type="compositionally biased region" description="Polar residues" evidence="12">
    <location>
        <begin position="436"/>
        <end position="467"/>
    </location>
</feature>
<dbReference type="GO" id="GO:0044613">
    <property type="term" value="C:nuclear pore central transport channel"/>
    <property type="evidence" value="ECO:0007669"/>
    <property type="project" value="UniProtKB-ARBA"/>
</dbReference>
<dbReference type="GO" id="GO:0006406">
    <property type="term" value="P:mRNA export from nucleus"/>
    <property type="evidence" value="ECO:0007669"/>
    <property type="project" value="UniProtKB-ARBA"/>
</dbReference>
<feature type="compositionally biased region" description="Polar residues" evidence="12">
    <location>
        <begin position="224"/>
        <end position="235"/>
    </location>
</feature>
<keyword evidence="8" id="KW-0653">Protein transport</keyword>
<keyword evidence="7" id="KW-0509">mRNA transport</keyword>
<dbReference type="GO" id="GO:0034398">
    <property type="term" value="P:telomere tethering at nuclear periphery"/>
    <property type="evidence" value="ECO:0007669"/>
    <property type="project" value="TreeGrafter"/>
</dbReference>
<feature type="compositionally biased region" description="Polar residues" evidence="12">
    <location>
        <begin position="61"/>
        <end position="86"/>
    </location>
</feature>
<feature type="compositionally biased region" description="Low complexity" evidence="12">
    <location>
        <begin position="20"/>
        <end position="41"/>
    </location>
</feature>
<evidence type="ECO:0000256" key="1">
    <source>
        <dbReference type="ARBA" id="ARBA00004335"/>
    </source>
</evidence>
<feature type="compositionally biased region" description="Low complexity" evidence="12">
    <location>
        <begin position="592"/>
        <end position="602"/>
    </location>
</feature>
<keyword evidence="15" id="KW-1185">Reference proteome</keyword>
<name>A0A7G3ZL33_9SACH</name>
<evidence type="ECO:0000256" key="4">
    <source>
        <dbReference type="ARBA" id="ARBA00008926"/>
    </source>
</evidence>
<feature type="compositionally biased region" description="Polar residues" evidence="12">
    <location>
        <begin position="620"/>
        <end position="635"/>
    </location>
</feature>
<dbReference type="InterPro" id="IPR036903">
    <property type="entry name" value="Nup98_auto-Pept-S59_dom_sf"/>
</dbReference>
<feature type="compositionally biased region" description="Polar residues" evidence="12">
    <location>
        <begin position="404"/>
        <end position="429"/>
    </location>
</feature>
<comment type="subcellular location">
    <subcellularLocation>
        <location evidence="1">Nucleus membrane</location>
        <topology evidence="1">Peripheral membrane protein</topology>
        <orientation evidence="1">Cytoplasmic side</orientation>
    </subcellularLocation>
    <subcellularLocation>
        <location evidence="3">Nucleus membrane</location>
        <topology evidence="3">Peripheral membrane protein</topology>
        <orientation evidence="3">Nucleoplasmic side</orientation>
    </subcellularLocation>
    <subcellularLocation>
        <location evidence="2">Nucleus</location>
        <location evidence="2">Nuclear pore complex</location>
    </subcellularLocation>
</comment>
<dbReference type="PROSITE" id="PS51434">
    <property type="entry name" value="NUP_C"/>
    <property type="match status" value="1"/>
</dbReference>
<feature type="domain" description="Peptidase S59" evidence="13">
    <location>
        <begin position="1013"/>
        <end position="1155"/>
    </location>
</feature>
<feature type="compositionally biased region" description="Low complexity" evidence="12">
    <location>
        <begin position="323"/>
        <end position="337"/>
    </location>
</feature>
<dbReference type="InterPro" id="IPR037665">
    <property type="entry name" value="Nucleoporin_S59-like"/>
</dbReference>
<dbReference type="OrthoDB" id="3797628at2759"/>
<feature type="compositionally biased region" description="Low complexity" evidence="12">
    <location>
        <begin position="388"/>
        <end position="402"/>
    </location>
</feature>
<dbReference type="AlphaFoldDB" id="A0A7G3ZL33"/>
<dbReference type="Proteomes" id="UP000515788">
    <property type="component" value="Chromosome 7"/>
</dbReference>
<accession>A0A7G3ZL33</accession>
<dbReference type="GO" id="GO:0031965">
    <property type="term" value="C:nuclear membrane"/>
    <property type="evidence" value="ECO:0007669"/>
    <property type="project" value="UniProtKB-SubCell"/>
</dbReference>
<feature type="region of interest" description="Disordered" evidence="12">
    <location>
        <begin position="858"/>
        <end position="882"/>
    </location>
</feature>
<evidence type="ECO:0000256" key="11">
    <source>
        <dbReference type="ARBA" id="ARBA00023242"/>
    </source>
</evidence>
<dbReference type="Gene3D" id="1.10.10.2360">
    <property type="match status" value="1"/>
</dbReference>
<dbReference type="GO" id="GO:0000973">
    <property type="term" value="P:post-transcriptional tethering of RNA polymerase II gene DNA at nuclear periphery"/>
    <property type="evidence" value="ECO:0007669"/>
    <property type="project" value="TreeGrafter"/>
</dbReference>
<feature type="compositionally biased region" description="Polar residues" evidence="12">
    <location>
        <begin position="42"/>
        <end position="53"/>
    </location>
</feature>
<feature type="compositionally biased region" description="Low complexity" evidence="12">
    <location>
        <begin position="858"/>
        <end position="872"/>
    </location>
</feature>
<dbReference type="FunFam" id="3.30.1610.10:FF:000003">
    <property type="entry name" value="Nucleoporin SONB, putative"/>
    <property type="match status" value="1"/>
</dbReference>
<evidence type="ECO:0000256" key="6">
    <source>
        <dbReference type="ARBA" id="ARBA00022737"/>
    </source>
</evidence>
<reference evidence="14 15" key="1">
    <citation type="submission" date="2020-06" db="EMBL/GenBank/DDBJ databases">
        <title>The yeast mating-type switching endonuclease HO is a domesticated member of an unorthodox homing genetic element family.</title>
        <authorList>
            <person name="Coughlan A.Y."/>
            <person name="Lombardi L."/>
            <person name="Braun-Galleani S."/>
            <person name="Martos A.R."/>
            <person name="Galeote V."/>
            <person name="Bigey F."/>
            <person name="Dequin S."/>
            <person name="Byrne K.P."/>
            <person name="Wolfe K.H."/>
        </authorList>
    </citation>
    <scope>NUCLEOTIDE SEQUENCE [LARGE SCALE GENOMIC DNA]</scope>
    <source>
        <strain evidence="14 15">CBS764</strain>
    </source>
</reference>
<dbReference type="GO" id="GO:0017056">
    <property type="term" value="F:structural constituent of nuclear pore"/>
    <property type="evidence" value="ECO:0007669"/>
    <property type="project" value="InterPro"/>
</dbReference>
<evidence type="ECO:0000256" key="8">
    <source>
        <dbReference type="ARBA" id="ARBA00022927"/>
    </source>
</evidence>
<sequence length="1157" mass="118164">MFGANRPAFGGASRPFGTTSSPFGSQAQQQPQQQQQQQPSSTFGLNTANNVQSGFGGFGAAQNTTATTNPSNTLFGMSNSSNTSNGPFGKTVTGGVTSNSSGSLFGNAALGSSGSTVGSVSGNAGSGTAIKSFAAYQEKDPTTGVVNVFQTISAMPEYRNFSIEELRMQDYQAGRKFPSANSNVAGTVSPFGAQTTNTNTGFGTIGNNNSMQLQSAGSGGLFGQRNTTSQDSPFGSLTSSNNTNNTSNTFGSGAFGANSNANTGFGNTSNSPFGLNKPAGGGLFGQSQNSGSTGFGQQSTAFGGTGNAFGNTNAMGNTGGLFGQSNQQQPQQGFGSQAPNTFGQNNPQGGSMFGQNTTSNTGGLFGQQQKNQAAGGLFGNKPSGGLFGQQSSTFGSTNTGSTGLFGQTSNQQQPQSGGLFGQSSATQPQQGGGLFGQSNTMNQPGGLFGQNTSQQSGGMFGQNSNQQRGLFGQTNAQVGFGQQQATSTAGPFGSKPSGGLFGQPQTSTGFGANTGATGGGLFGQSSAQPTQAGGGLFGQQQGAVGQATQQQPGGLFGAKPATGGLFGNQPNQAGGSLFGSTQQQPQGSGLFGQSNQTQQQSGGLFGSKPAGAAGGGLFGSNASTTNQAPLGQPSSGGLFGAKPPTGGPTNTASGGLFGNVNATNPAGSVGGGLFGGTSANNTSVNTGLFGSKPQGQTSGGLFGNNLTGNSTSTSGVSGGLFGSKPETLNTGVSGGGLFGNNSSAVTNNLSGGLFGNKPQQGIQQSSFLGSSQPLQQQQPQQLQSQASNPYGTNDLFSRVVVPNSITQPTKPSATKVNADLKKKANLTGAYRLAPKPLFTGRSLADSTRTKNDVLMITGSRAPSTTSAPSSAGKESVTSDTGRSLFSAETDEAILSADKLLFNPDKKSFKNLMINRKKLEKEVDLVDKPSEVKRIAFAPHETTDGKALPDGLTDGRENLFDQVQDSPTVNKDQKNKKGIHSTKKSGLSSTTALEENGSNSKLRGVIGDDITFTANGYYISPSLDSLASKTLPQLRKVSGLVIGHKDYGKIEFLEPVDLSNIPLPWLCGKIICFEPRACIAYPNSNNPPAEGEGINVRSRISLYKCYPSDKATREPIKDASHQLVKRHIEKMKKQKNAKFESYDPVTGCWTFIVQHPAC</sequence>
<comment type="similarity">
    <text evidence="4">Belongs to the nucleoporin GLFG family.</text>
</comment>
<evidence type="ECO:0000256" key="10">
    <source>
        <dbReference type="ARBA" id="ARBA00023132"/>
    </source>
</evidence>
<evidence type="ECO:0000313" key="15">
    <source>
        <dbReference type="Proteomes" id="UP000515788"/>
    </source>
</evidence>
<dbReference type="GO" id="GO:0044614">
    <property type="term" value="C:nuclear pore cytoplasmic filaments"/>
    <property type="evidence" value="ECO:0007669"/>
    <property type="project" value="TreeGrafter"/>
</dbReference>
<feature type="region of interest" description="Disordered" evidence="12">
    <location>
        <begin position="749"/>
        <end position="795"/>
    </location>
</feature>
<feature type="compositionally biased region" description="Low complexity" evidence="12">
    <location>
        <begin position="538"/>
        <end position="553"/>
    </location>
</feature>
<dbReference type="RefSeq" id="XP_037140893.1">
    <property type="nucleotide sequence ID" value="XM_037284997.1"/>
</dbReference>
<dbReference type="GO" id="GO:0006606">
    <property type="term" value="P:protein import into nucleus"/>
    <property type="evidence" value="ECO:0007669"/>
    <property type="project" value="UniProtKB-ARBA"/>
</dbReference>
<dbReference type="InterPro" id="IPR007230">
    <property type="entry name" value="Nup98_auto-Pept-S59_dom"/>
</dbReference>
<dbReference type="PANTHER" id="PTHR23198:SF30">
    <property type="entry name" value="NUCLEOPORIN NUP100_NSP100-RELATED"/>
    <property type="match status" value="1"/>
</dbReference>
<feature type="compositionally biased region" description="Polar residues" evidence="12">
    <location>
        <begin position="685"/>
        <end position="696"/>
    </location>
</feature>
<keyword evidence="9" id="KW-0811">Translocation</keyword>
<evidence type="ECO:0000256" key="12">
    <source>
        <dbReference type="SAM" id="MobiDB-lite"/>
    </source>
</evidence>
<feature type="region of interest" description="Disordered" evidence="12">
    <location>
        <begin position="208"/>
        <end position="251"/>
    </location>
</feature>
<dbReference type="InterPro" id="IPR025574">
    <property type="entry name" value="Nucleoporin_FG_rpt"/>
</dbReference>
<dbReference type="KEGG" id="tgb:HG536_0G00760"/>
<keyword evidence="10" id="KW-0906">Nuclear pore complex</keyword>
<evidence type="ECO:0000259" key="13">
    <source>
        <dbReference type="PROSITE" id="PS51434"/>
    </source>
</evidence>
<feature type="region of interest" description="Disordered" evidence="12">
    <location>
        <begin position="481"/>
        <end position="658"/>
    </location>
</feature>
<dbReference type="Pfam" id="PF13634">
    <property type="entry name" value="Nucleoporin_FG"/>
    <property type="match status" value="5"/>
</dbReference>
<feature type="compositionally biased region" description="Polar residues" evidence="12">
    <location>
        <begin position="960"/>
        <end position="969"/>
    </location>
</feature>
<feature type="compositionally biased region" description="Low complexity" evidence="12">
    <location>
        <begin position="763"/>
        <end position="785"/>
    </location>
</feature>
<feature type="compositionally biased region" description="Polar residues" evidence="12">
    <location>
        <begin position="285"/>
        <end position="299"/>
    </location>
</feature>
<feature type="compositionally biased region" description="Low complexity" evidence="12">
    <location>
        <begin position="506"/>
        <end position="515"/>
    </location>
</feature>
<evidence type="ECO:0000256" key="3">
    <source>
        <dbReference type="ARBA" id="ARBA00004620"/>
    </source>
</evidence>
<keyword evidence="6" id="KW-0677">Repeat</keyword>
<keyword evidence="5" id="KW-0813">Transport</keyword>
<feature type="compositionally biased region" description="Polar residues" evidence="12">
    <location>
        <begin position="983"/>
        <end position="994"/>
    </location>
</feature>
<proteinExistence type="inferred from homology"/>
<dbReference type="GO" id="GO:0003723">
    <property type="term" value="F:RNA binding"/>
    <property type="evidence" value="ECO:0007669"/>
    <property type="project" value="TreeGrafter"/>
</dbReference>
<evidence type="ECO:0000256" key="2">
    <source>
        <dbReference type="ARBA" id="ARBA00004567"/>
    </source>
</evidence>
<evidence type="ECO:0000256" key="5">
    <source>
        <dbReference type="ARBA" id="ARBA00022448"/>
    </source>
</evidence>
<evidence type="ECO:0000313" key="14">
    <source>
        <dbReference type="EMBL" id="QLL34219.1"/>
    </source>
</evidence>
<dbReference type="Pfam" id="PF04096">
    <property type="entry name" value="Nucleoporin2"/>
    <property type="match status" value="1"/>
</dbReference>
<feature type="compositionally biased region" description="Polar residues" evidence="12">
    <location>
        <begin position="786"/>
        <end position="795"/>
    </location>
</feature>